<sequence length="313" mass="34429">MDSGIAYFGSRILRHVEADLDEIAAAGYRHVLHTFSEGDQRYYLDQMVRIVEATHARGLTATAAPFGVAGIFGGEEASFFLAEHPRNRQRDEGGRIYPAACLRVPATRALIDNWLADAAAVGFDEILWDEPGWAFDTREHRRCSCDSCRDAPELDAEQALVAFLAESIATAAALDLRNTVCLLPDELALTPGQPWREVAAIPGLDALSTDPYWKNAYLPVLPFVPDSLHRLRAAIGDTSVALECWIQGFGLDLDDERDFVAATLAARGEGASRVWFWGFGAAAHMSELGESSPEAVWEYMKEVARRLAMNELS</sequence>
<evidence type="ECO:0000313" key="2">
    <source>
        <dbReference type="Proteomes" id="UP000033900"/>
    </source>
</evidence>
<dbReference type="SUPFAM" id="SSF51445">
    <property type="entry name" value="(Trans)glycosidases"/>
    <property type="match status" value="1"/>
</dbReference>
<protein>
    <submittedName>
        <fullName evidence="1">Uncharacterized protein</fullName>
    </submittedName>
</protein>
<reference evidence="1 2" key="1">
    <citation type="submission" date="2015-02" db="EMBL/GenBank/DDBJ databases">
        <title>Draft genome sequences of ten Microbacterium spp. with emphasis on heavy metal contaminated environments.</title>
        <authorList>
            <person name="Corretto E."/>
        </authorList>
    </citation>
    <scope>NUCLEOTIDE SEQUENCE [LARGE SCALE GENOMIC DNA]</scope>
    <source>
        <strain evidence="1 2">SA35</strain>
    </source>
</reference>
<comment type="caution">
    <text evidence="1">The sequence shown here is derived from an EMBL/GenBank/DDBJ whole genome shotgun (WGS) entry which is preliminary data.</text>
</comment>
<accession>A0A0M2HM89</accession>
<organism evidence="1 2">
    <name type="scientific">Microbacterium hydrocarbonoxydans</name>
    <dbReference type="NCBI Taxonomy" id="273678"/>
    <lineage>
        <taxon>Bacteria</taxon>
        <taxon>Bacillati</taxon>
        <taxon>Actinomycetota</taxon>
        <taxon>Actinomycetes</taxon>
        <taxon>Micrococcales</taxon>
        <taxon>Microbacteriaceae</taxon>
        <taxon>Microbacterium</taxon>
    </lineage>
</organism>
<gene>
    <name evidence="1" type="ORF">RS84_01485</name>
</gene>
<name>A0A0M2HM89_9MICO</name>
<keyword evidence="2" id="KW-1185">Reference proteome</keyword>
<dbReference type="Proteomes" id="UP000033900">
    <property type="component" value="Unassembled WGS sequence"/>
</dbReference>
<proteinExistence type="predicted"/>
<dbReference type="EMBL" id="JYJB01000008">
    <property type="protein sequence ID" value="KJL47857.1"/>
    <property type="molecule type" value="Genomic_DNA"/>
</dbReference>
<dbReference type="InterPro" id="IPR017853">
    <property type="entry name" value="GH"/>
</dbReference>
<dbReference type="STRING" id="273678.RS84_01485"/>
<dbReference type="PATRIC" id="fig|273678.4.peg.1483"/>
<dbReference type="RefSeq" id="WP_052676271.1">
    <property type="nucleotide sequence ID" value="NZ_JYJB01000008.1"/>
</dbReference>
<dbReference type="Gene3D" id="3.20.20.80">
    <property type="entry name" value="Glycosidases"/>
    <property type="match status" value="1"/>
</dbReference>
<dbReference type="OrthoDB" id="9800974at2"/>
<dbReference type="AlphaFoldDB" id="A0A0M2HM89"/>
<evidence type="ECO:0000313" key="1">
    <source>
        <dbReference type="EMBL" id="KJL47857.1"/>
    </source>
</evidence>